<protein>
    <submittedName>
        <fullName evidence="1">Golgi-to-ER vesicle coat component</fullName>
    </submittedName>
</protein>
<proteinExistence type="predicted"/>
<organism evidence="1 2">
    <name type="scientific">Entomophthora muscae</name>
    <dbReference type="NCBI Taxonomy" id="34485"/>
    <lineage>
        <taxon>Eukaryota</taxon>
        <taxon>Fungi</taxon>
        <taxon>Fungi incertae sedis</taxon>
        <taxon>Zoopagomycota</taxon>
        <taxon>Entomophthoromycotina</taxon>
        <taxon>Entomophthoromycetes</taxon>
        <taxon>Entomophthorales</taxon>
        <taxon>Entomophthoraceae</taxon>
        <taxon>Entomophthora</taxon>
    </lineage>
</organism>
<sequence length="175" mass="19746">MSISLYSINAFFILDSEGKRVLAKYYTRAPDSYSAKNYNTMVDQKKLEKAIFKKTAKGKIVVLYRKFSDVLVYIIGSADENELLLNSVLEGFCNTLVGLFNQQIDKRAIVEDIDSVAIVLDEIIDDGIILEVNTEIILSRVTKKASDTSDIQLNEQSLFQAYNTAKERLTRSLLS</sequence>
<accession>A0ACC2SJ25</accession>
<keyword evidence="2" id="KW-1185">Reference proteome</keyword>
<gene>
    <name evidence="1" type="primary">RET3_2</name>
    <name evidence="1" type="ORF">DSO57_1012295</name>
</gene>
<comment type="caution">
    <text evidence="1">The sequence shown here is derived from an EMBL/GenBank/DDBJ whole genome shotgun (WGS) entry which is preliminary data.</text>
</comment>
<dbReference type="Proteomes" id="UP001165960">
    <property type="component" value="Unassembled WGS sequence"/>
</dbReference>
<evidence type="ECO:0000313" key="2">
    <source>
        <dbReference type="Proteomes" id="UP001165960"/>
    </source>
</evidence>
<evidence type="ECO:0000313" key="1">
    <source>
        <dbReference type="EMBL" id="KAJ9062292.1"/>
    </source>
</evidence>
<reference evidence="1" key="1">
    <citation type="submission" date="2022-04" db="EMBL/GenBank/DDBJ databases">
        <title>Genome of the entomopathogenic fungus Entomophthora muscae.</title>
        <authorList>
            <person name="Elya C."/>
            <person name="Lovett B.R."/>
            <person name="Lee E."/>
            <person name="Macias A.M."/>
            <person name="Hajek A.E."/>
            <person name="De Bivort B.L."/>
            <person name="Kasson M.T."/>
            <person name="De Fine Licht H.H."/>
            <person name="Stajich J.E."/>
        </authorList>
    </citation>
    <scope>NUCLEOTIDE SEQUENCE</scope>
    <source>
        <strain evidence="1">Berkeley</strain>
    </source>
</reference>
<dbReference type="EMBL" id="QTSX02005014">
    <property type="protein sequence ID" value="KAJ9062292.1"/>
    <property type="molecule type" value="Genomic_DNA"/>
</dbReference>
<name>A0ACC2SJ25_9FUNG</name>